<dbReference type="EMBL" id="VPFD01000003">
    <property type="protein sequence ID" value="TXG01506.1"/>
    <property type="molecule type" value="Genomic_DNA"/>
</dbReference>
<sequence length="183" mass="20697">MSSTNLHYETEELFRGIGEVVVQFQQVEHWVADVLASLLQLKHEADTHRVTAAMSYGQKVDLMCDLYPERCNERWPIVNIKVTRNALKAAEEFRNAVVHSFWYVGGTETEWMRTKANLRSKSQLKVSTGSANIGALKEGADCLRVVKDWYLGESEKVVVATGRLKILTQELGNAQDKKHHPGL</sequence>
<name>A0A5C7G6D1_9BURK</name>
<gene>
    <name evidence="1" type="ORF">FVD38_02695</name>
</gene>
<dbReference type="RefSeq" id="WP_147933427.1">
    <property type="nucleotide sequence ID" value="NZ_VPFD01000003.1"/>
</dbReference>
<reference evidence="1 2" key="1">
    <citation type="submission" date="2019-08" db="EMBL/GenBank/DDBJ databases">
        <title>Massilia golmudensis sp. nov., isolated from sand in the Qinghai-Tibetan Plateau.</title>
        <authorList>
            <person name="Zhang B."/>
        </authorList>
    </citation>
    <scope>NUCLEOTIDE SEQUENCE [LARGE SCALE GENOMIC DNA]</scope>
    <source>
        <strain evidence="1 2">GEM5</strain>
    </source>
</reference>
<keyword evidence="2" id="KW-1185">Reference proteome</keyword>
<evidence type="ECO:0000313" key="1">
    <source>
        <dbReference type="EMBL" id="TXG01506.1"/>
    </source>
</evidence>
<evidence type="ECO:0000313" key="2">
    <source>
        <dbReference type="Proteomes" id="UP000321413"/>
    </source>
</evidence>
<protein>
    <submittedName>
        <fullName evidence="1">Uncharacterized protein</fullName>
    </submittedName>
</protein>
<proteinExistence type="predicted"/>
<dbReference type="Proteomes" id="UP000321413">
    <property type="component" value="Unassembled WGS sequence"/>
</dbReference>
<accession>A0A5C7G6D1</accession>
<dbReference type="AlphaFoldDB" id="A0A5C7G6D1"/>
<organism evidence="1 2">
    <name type="scientific">Massilia arenae</name>
    <dbReference type="NCBI Taxonomy" id="2603288"/>
    <lineage>
        <taxon>Bacteria</taxon>
        <taxon>Pseudomonadati</taxon>
        <taxon>Pseudomonadota</taxon>
        <taxon>Betaproteobacteria</taxon>
        <taxon>Burkholderiales</taxon>
        <taxon>Oxalobacteraceae</taxon>
        <taxon>Telluria group</taxon>
        <taxon>Massilia</taxon>
    </lineage>
</organism>
<comment type="caution">
    <text evidence="1">The sequence shown here is derived from an EMBL/GenBank/DDBJ whole genome shotgun (WGS) entry which is preliminary data.</text>
</comment>